<name>A0A7G1KMT7_9NOCA</name>
<protein>
    <submittedName>
        <fullName evidence="2">NADPH:quinone reductase</fullName>
    </submittedName>
</protein>
<dbReference type="InterPro" id="IPR011032">
    <property type="entry name" value="GroES-like_sf"/>
</dbReference>
<dbReference type="Gene3D" id="3.40.50.720">
    <property type="entry name" value="NAD(P)-binding Rossmann-like Domain"/>
    <property type="match status" value="1"/>
</dbReference>
<gene>
    <name evidence="2" type="ORF">NWFMUON74_24160</name>
</gene>
<dbReference type="InterPro" id="IPR013154">
    <property type="entry name" value="ADH-like_N"/>
</dbReference>
<evidence type="ECO:0000313" key="3">
    <source>
        <dbReference type="Proteomes" id="UP000516173"/>
    </source>
</evidence>
<proteinExistence type="predicted"/>
<dbReference type="SMART" id="SM00829">
    <property type="entry name" value="PKS_ER"/>
    <property type="match status" value="1"/>
</dbReference>
<dbReference type="SUPFAM" id="SSF51735">
    <property type="entry name" value="NAD(P)-binding Rossmann-fold domains"/>
    <property type="match status" value="1"/>
</dbReference>
<sequence>MKAMRYHTYGDSDVLVHEEAKRPAAGPGQVLLRVAGTSFNMLDVALRAGILRATVPLTFPHVPNCDVAGVVVEVGDGVAGWHAGDPVIALLPPDAPGAAADYVVAPAEALAAAPGAVDLADASALPLAGLTAWQALFEYAELRSGHRLLINGAGGGVGGYAVQLAVRAGAVVTATASARSRDRVTAYGATRIIDYATTPIRRAVGDQRFDTVLQLVRDTPEQTALLADLVADGGTFVSTATPGPGDPGRDVRVRQVLVRSDAAQLAELAARVDAGQIRIDVARRRPLRELATVHDEAVAGRLAGKTVLIP</sequence>
<reference evidence="2 3" key="1">
    <citation type="submission" date="2020-08" db="EMBL/GenBank/DDBJ databases">
        <title>Genome Sequencing of Nocardia wallacei strain FMUON74 and assembly.</title>
        <authorList>
            <person name="Toyokawa M."/>
            <person name="Uesaka K."/>
        </authorList>
    </citation>
    <scope>NUCLEOTIDE SEQUENCE [LARGE SCALE GENOMIC DNA]</scope>
    <source>
        <strain evidence="2 3">FMUON74</strain>
    </source>
</reference>
<keyword evidence="3" id="KW-1185">Reference proteome</keyword>
<dbReference type="GO" id="GO:0016491">
    <property type="term" value="F:oxidoreductase activity"/>
    <property type="evidence" value="ECO:0007669"/>
    <property type="project" value="InterPro"/>
</dbReference>
<dbReference type="Pfam" id="PF08240">
    <property type="entry name" value="ADH_N"/>
    <property type="match status" value="1"/>
</dbReference>
<dbReference type="KEGG" id="nwl:NWFMUON74_24160"/>
<dbReference type="InterPro" id="IPR020843">
    <property type="entry name" value="ER"/>
</dbReference>
<dbReference type="Pfam" id="PF13602">
    <property type="entry name" value="ADH_zinc_N_2"/>
    <property type="match status" value="1"/>
</dbReference>
<dbReference type="PANTHER" id="PTHR44013:SF1">
    <property type="entry name" value="ZINC-TYPE ALCOHOL DEHYDROGENASE-LIKE PROTEIN C16A3.02C"/>
    <property type="match status" value="1"/>
</dbReference>
<dbReference type="InterPro" id="IPR052733">
    <property type="entry name" value="Chloroplast_QOR"/>
</dbReference>
<dbReference type="PANTHER" id="PTHR44013">
    <property type="entry name" value="ZINC-TYPE ALCOHOL DEHYDROGENASE-LIKE PROTEIN C16A3.02C"/>
    <property type="match status" value="1"/>
</dbReference>
<dbReference type="Proteomes" id="UP000516173">
    <property type="component" value="Chromosome"/>
</dbReference>
<dbReference type="SUPFAM" id="SSF50129">
    <property type="entry name" value="GroES-like"/>
    <property type="match status" value="1"/>
</dbReference>
<dbReference type="Gene3D" id="3.90.180.10">
    <property type="entry name" value="Medium-chain alcohol dehydrogenases, catalytic domain"/>
    <property type="match status" value="1"/>
</dbReference>
<dbReference type="InterPro" id="IPR036291">
    <property type="entry name" value="NAD(P)-bd_dom_sf"/>
</dbReference>
<dbReference type="CDD" id="cd05289">
    <property type="entry name" value="MDR_like_2"/>
    <property type="match status" value="1"/>
</dbReference>
<evidence type="ECO:0000313" key="2">
    <source>
        <dbReference type="EMBL" id="BCK54644.1"/>
    </source>
</evidence>
<accession>A0A7G1KMT7</accession>
<dbReference type="AlphaFoldDB" id="A0A7G1KMT7"/>
<feature type="domain" description="Enoyl reductase (ER)" evidence="1">
    <location>
        <begin position="10"/>
        <end position="308"/>
    </location>
</feature>
<organism evidence="2 3">
    <name type="scientific">Nocardia wallacei</name>
    <dbReference type="NCBI Taxonomy" id="480035"/>
    <lineage>
        <taxon>Bacteria</taxon>
        <taxon>Bacillati</taxon>
        <taxon>Actinomycetota</taxon>
        <taxon>Actinomycetes</taxon>
        <taxon>Mycobacteriales</taxon>
        <taxon>Nocardiaceae</taxon>
        <taxon>Nocardia</taxon>
    </lineage>
</organism>
<evidence type="ECO:0000259" key="1">
    <source>
        <dbReference type="SMART" id="SM00829"/>
    </source>
</evidence>
<dbReference type="EMBL" id="AP023396">
    <property type="protein sequence ID" value="BCK54644.1"/>
    <property type="molecule type" value="Genomic_DNA"/>
</dbReference>